<dbReference type="PANTHER" id="PTHR19303:SF73">
    <property type="entry name" value="PROTEIN PDC2"/>
    <property type="match status" value="1"/>
</dbReference>
<dbReference type="Proteomes" id="UP001160148">
    <property type="component" value="Unassembled WGS sequence"/>
</dbReference>
<name>A0AAV0WPE9_9HEMI</name>
<dbReference type="PANTHER" id="PTHR19303">
    <property type="entry name" value="TRANSPOSON"/>
    <property type="match status" value="1"/>
</dbReference>
<evidence type="ECO:0000313" key="2">
    <source>
        <dbReference type="EMBL" id="CAI6357775.1"/>
    </source>
</evidence>
<protein>
    <recommendedName>
        <fullName evidence="1">DDE-1 domain-containing protein</fullName>
    </recommendedName>
</protein>
<gene>
    <name evidence="2" type="ORF">MEUPH1_LOCUS13366</name>
</gene>
<feature type="domain" description="DDE-1" evidence="1">
    <location>
        <begin position="2"/>
        <end position="120"/>
    </location>
</feature>
<dbReference type="AlphaFoldDB" id="A0AAV0WPE9"/>
<evidence type="ECO:0000259" key="1">
    <source>
        <dbReference type="Pfam" id="PF03184"/>
    </source>
</evidence>
<dbReference type="InterPro" id="IPR004875">
    <property type="entry name" value="DDE_SF_endonuclease_dom"/>
</dbReference>
<reference evidence="2 3" key="1">
    <citation type="submission" date="2023-01" db="EMBL/GenBank/DDBJ databases">
        <authorList>
            <person name="Whitehead M."/>
        </authorList>
    </citation>
    <scope>NUCLEOTIDE SEQUENCE [LARGE SCALE GENOMIC DNA]</scope>
</reference>
<dbReference type="EMBL" id="CARXXK010000002">
    <property type="protein sequence ID" value="CAI6357775.1"/>
    <property type="molecule type" value="Genomic_DNA"/>
</dbReference>
<keyword evidence="3" id="KW-1185">Reference proteome</keyword>
<accession>A0AAV0WPE9</accession>
<dbReference type="Pfam" id="PF03184">
    <property type="entry name" value="DDE_1"/>
    <property type="match status" value="1"/>
</dbReference>
<dbReference type="InterPro" id="IPR050863">
    <property type="entry name" value="CenT-Element_Derived"/>
</dbReference>
<sequence length="170" mass="19758">MSGTEKLKLFVIGKAKKPRCFKGIKSLPVDYRSNKKAWMTSSLFSEWLLNFDRKMKLENRKVLLFIDNCTAHNHDIELSSIKVHFLPPNTTPILQPMDQGVIQNFKMFYRKEIIRQFFLIRLGEASLANFVETTTGMDDKAFSALNNLEDVVAERSNMKQTLITDFFKEK</sequence>
<dbReference type="GO" id="GO:0005634">
    <property type="term" value="C:nucleus"/>
    <property type="evidence" value="ECO:0007669"/>
    <property type="project" value="TreeGrafter"/>
</dbReference>
<organism evidence="2 3">
    <name type="scientific">Macrosiphum euphorbiae</name>
    <name type="common">potato aphid</name>
    <dbReference type="NCBI Taxonomy" id="13131"/>
    <lineage>
        <taxon>Eukaryota</taxon>
        <taxon>Metazoa</taxon>
        <taxon>Ecdysozoa</taxon>
        <taxon>Arthropoda</taxon>
        <taxon>Hexapoda</taxon>
        <taxon>Insecta</taxon>
        <taxon>Pterygota</taxon>
        <taxon>Neoptera</taxon>
        <taxon>Paraneoptera</taxon>
        <taxon>Hemiptera</taxon>
        <taxon>Sternorrhyncha</taxon>
        <taxon>Aphidomorpha</taxon>
        <taxon>Aphidoidea</taxon>
        <taxon>Aphididae</taxon>
        <taxon>Macrosiphini</taxon>
        <taxon>Macrosiphum</taxon>
    </lineage>
</organism>
<evidence type="ECO:0000313" key="3">
    <source>
        <dbReference type="Proteomes" id="UP001160148"/>
    </source>
</evidence>
<dbReference type="GO" id="GO:0003677">
    <property type="term" value="F:DNA binding"/>
    <property type="evidence" value="ECO:0007669"/>
    <property type="project" value="TreeGrafter"/>
</dbReference>
<comment type="caution">
    <text evidence="2">The sequence shown here is derived from an EMBL/GenBank/DDBJ whole genome shotgun (WGS) entry which is preliminary data.</text>
</comment>
<proteinExistence type="predicted"/>